<name>A0A8J9ZA29_BRALA</name>
<evidence type="ECO:0000313" key="2">
    <source>
        <dbReference type="EMBL" id="CAH1250083.1"/>
    </source>
</evidence>
<organism evidence="2 3">
    <name type="scientific">Branchiostoma lanceolatum</name>
    <name type="common">Common lancelet</name>
    <name type="synonym">Amphioxus lanceolatum</name>
    <dbReference type="NCBI Taxonomy" id="7740"/>
    <lineage>
        <taxon>Eukaryota</taxon>
        <taxon>Metazoa</taxon>
        <taxon>Chordata</taxon>
        <taxon>Cephalochordata</taxon>
        <taxon>Leptocardii</taxon>
        <taxon>Amphioxiformes</taxon>
        <taxon>Branchiostomatidae</taxon>
        <taxon>Branchiostoma</taxon>
    </lineage>
</organism>
<accession>A0A8J9ZA29</accession>
<dbReference type="Proteomes" id="UP000838412">
    <property type="component" value="Chromosome 18"/>
</dbReference>
<protein>
    <submittedName>
        <fullName evidence="2">Hypp8761 protein</fullName>
    </submittedName>
</protein>
<proteinExistence type="predicted"/>
<keyword evidence="3" id="KW-1185">Reference proteome</keyword>
<dbReference type="EMBL" id="OV696703">
    <property type="protein sequence ID" value="CAH1250083.1"/>
    <property type="molecule type" value="Genomic_DNA"/>
</dbReference>
<evidence type="ECO:0000313" key="3">
    <source>
        <dbReference type="Proteomes" id="UP000838412"/>
    </source>
</evidence>
<feature type="region of interest" description="Disordered" evidence="1">
    <location>
        <begin position="1"/>
        <end position="97"/>
    </location>
</feature>
<reference evidence="2" key="1">
    <citation type="submission" date="2022-01" db="EMBL/GenBank/DDBJ databases">
        <authorList>
            <person name="Braso-Vives M."/>
        </authorList>
    </citation>
    <scope>NUCLEOTIDE SEQUENCE</scope>
</reference>
<dbReference type="AlphaFoldDB" id="A0A8J9ZA29"/>
<feature type="compositionally biased region" description="Polar residues" evidence="1">
    <location>
        <begin position="32"/>
        <end position="42"/>
    </location>
</feature>
<sequence length="97" mass="10221">MCYKVPLPSPARHNDSENSPDASKRSGFGLSTMLNVLTTPFRASQEAPPPQAKSASARALNLVPDDERFNDPLPGKPGSPPPTPGQVSISKGPESRA</sequence>
<evidence type="ECO:0000256" key="1">
    <source>
        <dbReference type="SAM" id="MobiDB-lite"/>
    </source>
</evidence>
<gene>
    <name evidence="2" type="primary">Hypp8761</name>
    <name evidence="2" type="ORF">BLAG_LOCUS10947</name>
</gene>
<feature type="compositionally biased region" description="Pro residues" evidence="1">
    <location>
        <begin position="74"/>
        <end position="84"/>
    </location>
</feature>